<keyword evidence="8" id="KW-1185">Reference proteome</keyword>
<keyword evidence="4" id="KW-0554">One-carbon metabolism</keyword>
<dbReference type="GO" id="GO:0046654">
    <property type="term" value="P:tetrahydrofolate biosynthetic process"/>
    <property type="evidence" value="ECO:0007669"/>
    <property type="project" value="InterPro"/>
</dbReference>
<dbReference type="InterPro" id="IPR043134">
    <property type="entry name" value="GTP-CH-I_N"/>
</dbReference>
<dbReference type="GO" id="GO:0003934">
    <property type="term" value="F:GTP cyclohydrolase I activity"/>
    <property type="evidence" value="ECO:0007669"/>
    <property type="project" value="UniProtKB-EC"/>
</dbReference>
<dbReference type="EC" id="3.5.4.16" evidence="3"/>
<gene>
    <name evidence="7" type="primary">folE</name>
    <name evidence="7" type="ORF">HF878_08640</name>
</gene>
<dbReference type="Pfam" id="PF01227">
    <property type="entry name" value="GTP_cyclohydroI"/>
    <property type="match status" value="1"/>
</dbReference>
<dbReference type="SUPFAM" id="SSF55620">
    <property type="entry name" value="Tetrahydrobiopterin biosynthesis enzymes-like"/>
    <property type="match status" value="1"/>
</dbReference>
<dbReference type="InterPro" id="IPR001474">
    <property type="entry name" value="GTP_CycHdrlase_I"/>
</dbReference>
<name>A0A848B5D4_9FIRM</name>
<evidence type="ECO:0000256" key="4">
    <source>
        <dbReference type="ARBA" id="ARBA00022563"/>
    </source>
</evidence>
<dbReference type="InterPro" id="IPR018234">
    <property type="entry name" value="GTP_CycHdrlase_I_CS"/>
</dbReference>
<dbReference type="EMBL" id="JABAFA010000035">
    <property type="protein sequence ID" value="NMD99529.1"/>
    <property type="molecule type" value="Genomic_DNA"/>
</dbReference>
<dbReference type="InterPro" id="IPR020602">
    <property type="entry name" value="GTP_CycHdrlase_I_dom"/>
</dbReference>
<dbReference type="NCBIfam" id="NF006826">
    <property type="entry name" value="PRK09347.1-3"/>
    <property type="match status" value="1"/>
</dbReference>
<dbReference type="GO" id="GO:0005737">
    <property type="term" value="C:cytoplasm"/>
    <property type="evidence" value="ECO:0007669"/>
    <property type="project" value="TreeGrafter"/>
</dbReference>
<dbReference type="AlphaFoldDB" id="A0A848B5D4"/>
<sequence>MEKEQAAAAVRAFLAALDVDVSARGMERTPERVAEMYGYLFGGLGRDAAAVLGATFETGATGLVAVQRIPFSSLCEHHLVPFYGSMDLVYQPHAGRVAGFSRFVEAVDVLARRPQLQERLTREVAETVMRGLAADGVLVVCRAHQFCMALREGGTHDTLTTTSEALGALAEPALAAQAWALLGGAGKEDA</sequence>
<dbReference type="GO" id="GO:0006730">
    <property type="term" value="P:one-carbon metabolic process"/>
    <property type="evidence" value="ECO:0007669"/>
    <property type="project" value="UniProtKB-KW"/>
</dbReference>
<dbReference type="PROSITE" id="PS00860">
    <property type="entry name" value="GTP_CYCLOHYDROL_1_2"/>
    <property type="match status" value="1"/>
</dbReference>
<keyword evidence="5 7" id="KW-0378">Hydrolase</keyword>
<dbReference type="Proteomes" id="UP000543804">
    <property type="component" value="Unassembled WGS sequence"/>
</dbReference>
<evidence type="ECO:0000256" key="1">
    <source>
        <dbReference type="ARBA" id="ARBA00001052"/>
    </source>
</evidence>
<dbReference type="GO" id="GO:0008270">
    <property type="term" value="F:zinc ion binding"/>
    <property type="evidence" value="ECO:0007669"/>
    <property type="project" value="TreeGrafter"/>
</dbReference>
<dbReference type="PANTHER" id="PTHR11109:SF7">
    <property type="entry name" value="GTP CYCLOHYDROLASE 1"/>
    <property type="match status" value="1"/>
</dbReference>
<evidence type="ECO:0000313" key="7">
    <source>
        <dbReference type="EMBL" id="NMD99529.1"/>
    </source>
</evidence>
<comment type="catalytic activity">
    <reaction evidence="1">
        <text>GTP + H2O = 7,8-dihydroneopterin 3'-triphosphate + formate + H(+)</text>
        <dbReference type="Rhea" id="RHEA:17473"/>
        <dbReference type="ChEBI" id="CHEBI:15377"/>
        <dbReference type="ChEBI" id="CHEBI:15378"/>
        <dbReference type="ChEBI" id="CHEBI:15740"/>
        <dbReference type="ChEBI" id="CHEBI:37565"/>
        <dbReference type="ChEBI" id="CHEBI:58462"/>
        <dbReference type="EC" id="3.5.4.16"/>
    </reaction>
</comment>
<dbReference type="GO" id="GO:0006729">
    <property type="term" value="P:tetrahydrobiopterin biosynthetic process"/>
    <property type="evidence" value="ECO:0007669"/>
    <property type="project" value="TreeGrafter"/>
</dbReference>
<dbReference type="Gene3D" id="3.30.1130.10">
    <property type="match status" value="1"/>
</dbReference>
<dbReference type="PANTHER" id="PTHR11109">
    <property type="entry name" value="GTP CYCLOHYDROLASE I"/>
    <property type="match status" value="1"/>
</dbReference>
<evidence type="ECO:0000256" key="2">
    <source>
        <dbReference type="ARBA" id="ARBA00005080"/>
    </source>
</evidence>
<evidence type="ECO:0000256" key="5">
    <source>
        <dbReference type="ARBA" id="ARBA00022801"/>
    </source>
</evidence>
<dbReference type="GO" id="GO:0005525">
    <property type="term" value="F:GTP binding"/>
    <property type="evidence" value="ECO:0007669"/>
    <property type="project" value="TreeGrafter"/>
</dbReference>
<dbReference type="Gene3D" id="1.10.286.10">
    <property type="match status" value="1"/>
</dbReference>
<comment type="pathway">
    <text evidence="2">Cofactor biosynthesis; 7,8-dihydroneopterin triphosphate biosynthesis; 7,8-dihydroneopterin triphosphate from GTP: step 1/1.</text>
</comment>
<dbReference type="RefSeq" id="WP_019542223.1">
    <property type="nucleotide sequence ID" value="NZ_JABAFA010000035.1"/>
</dbReference>
<organism evidence="7 8">
    <name type="scientific">Selenomonas bovis</name>
    <dbReference type="NCBI Taxonomy" id="416586"/>
    <lineage>
        <taxon>Bacteria</taxon>
        <taxon>Bacillati</taxon>
        <taxon>Bacillota</taxon>
        <taxon>Negativicutes</taxon>
        <taxon>Selenomonadales</taxon>
        <taxon>Selenomonadaceae</taxon>
        <taxon>Selenomonas</taxon>
    </lineage>
</organism>
<reference evidence="7 8" key="1">
    <citation type="submission" date="2020-04" db="EMBL/GenBank/DDBJ databases">
        <authorList>
            <person name="Hitch T.C.A."/>
            <person name="Wylensek D."/>
            <person name="Clavel T."/>
        </authorList>
    </citation>
    <scope>NUCLEOTIDE SEQUENCE [LARGE SCALE GENOMIC DNA]</scope>
    <source>
        <strain evidence="7 8">PG-130-P53-12</strain>
    </source>
</reference>
<accession>A0A848B5D4</accession>
<evidence type="ECO:0000313" key="8">
    <source>
        <dbReference type="Proteomes" id="UP000543804"/>
    </source>
</evidence>
<evidence type="ECO:0000256" key="3">
    <source>
        <dbReference type="ARBA" id="ARBA00012715"/>
    </source>
</evidence>
<dbReference type="InterPro" id="IPR043133">
    <property type="entry name" value="GTP-CH-I_C/QueF"/>
</dbReference>
<dbReference type="UniPathway" id="UPA00848">
    <property type="reaction ID" value="UER00151"/>
</dbReference>
<protein>
    <recommendedName>
        <fullName evidence="3">GTP cyclohydrolase I</fullName>
        <ecNumber evidence="3">3.5.4.16</ecNumber>
    </recommendedName>
</protein>
<evidence type="ECO:0000259" key="6">
    <source>
        <dbReference type="Pfam" id="PF01227"/>
    </source>
</evidence>
<feature type="domain" description="GTP cyclohydrolase I" evidence="6">
    <location>
        <begin position="7"/>
        <end position="173"/>
    </location>
</feature>
<proteinExistence type="predicted"/>
<comment type="caution">
    <text evidence="7">The sequence shown here is derived from an EMBL/GenBank/DDBJ whole genome shotgun (WGS) entry which is preliminary data.</text>
</comment>